<dbReference type="RefSeq" id="WP_066236815.1">
    <property type="nucleotide sequence ID" value="NZ_LSGP01000001.1"/>
</dbReference>
<dbReference type="Pfam" id="PF01557">
    <property type="entry name" value="FAA_hydrolase"/>
    <property type="match status" value="1"/>
</dbReference>
<evidence type="ECO:0000259" key="3">
    <source>
        <dbReference type="Pfam" id="PF01557"/>
    </source>
</evidence>
<dbReference type="PANTHER" id="PTHR11820">
    <property type="entry name" value="ACYLPYRUVASE"/>
    <property type="match status" value="1"/>
</dbReference>
<keyword evidence="5" id="KW-1185">Reference proteome</keyword>
<dbReference type="AlphaFoldDB" id="A0A154BVS5"/>
<protein>
    <submittedName>
        <fullName evidence="4">5-carboxymethyl-2-hydroxymuconate isomerase</fullName>
    </submittedName>
</protein>
<dbReference type="GO" id="GO:0046872">
    <property type="term" value="F:metal ion binding"/>
    <property type="evidence" value="ECO:0007669"/>
    <property type="project" value="UniProtKB-KW"/>
</dbReference>
<name>A0A154BVS5_ANASB</name>
<keyword evidence="2" id="KW-0479">Metal-binding</keyword>
<proteinExistence type="inferred from homology"/>
<evidence type="ECO:0000256" key="2">
    <source>
        <dbReference type="ARBA" id="ARBA00022723"/>
    </source>
</evidence>
<dbReference type="OrthoDB" id="9805307at2"/>
<dbReference type="SUPFAM" id="SSF56529">
    <property type="entry name" value="FAH"/>
    <property type="match status" value="1"/>
</dbReference>
<evidence type="ECO:0000313" key="4">
    <source>
        <dbReference type="EMBL" id="KYZ78123.1"/>
    </source>
</evidence>
<dbReference type="InterPro" id="IPR011234">
    <property type="entry name" value="Fumarylacetoacetase-like_C"/>
</dbReference>
<dbReference type="GO" id="GO:0016853">
    <property type="term" value="F:isomerase activity"/>
    <property type="evidence" value="ECO:0007669"/>
    <property type="project" value="UniProtKB-KW"/>
</dbReference>
<evidence type="ECO:0000313" key="5">
    <source>
        <dbReference type="Proteomes" id="UP000076268"/>
    </source>
</evidence>
<keyword evidence="4" id="KW-0413">Isomerase</keyword>
<reference evidence="4 5" key="1">
    <citation type="submission" date="2016-02" db="EMBL/GenBank/DDBJ databases">
        <title>Anaerosporomusa subterraneum gen. nov., sp. nov., a spore-forming obligate anaerobe isolated from saprolite.</title>
        <authorList>
            <person name="Choi J.K."/>
            <person name="Shah M."/>
            <person name="Yee N."/>
        </authorList>
    </citation>
    <scope>NUCLEOTIDE SEQUENCE [LARGE SCALE GENOMIC DNA]</scope>
    <source>
        <strain evidence="4 5">RU4</strain>
    </source>
</reference>
<comment type="similarity">
    <text evidence="1">Belongs to the FAH family.</text>
</comment>
<dbReference type="FunFam" id="3.90.850.10:FF:000002">
    <property type="entry name" value="2-hydroxyhepta-2,4-diene-1,7-dioate isomerase"/>
    <property type="match status" value="1"/>
</dbReference>
<dbReference type="PANTHER" id="PTHR11820:SF7">
    <property type="entry name" value="ACYLPYRUVASE FAHD1, MITOCHONDRIAL"/>
    <property type="match status" value="1"/>
</dbReference>
<dbReference type="GO" id="GO:0018773">
    <property type="term" value="F:acetylpyruvate hydrolase activity"/>
    <property type="evidence" value="ECO:0007669"/>
    <property type="project" value="TreeGrafter"/>
</dbReference>
<feature type="domain" description="Fumarylacetoacetase-like C-terminal" evidence="3">
    <location>
        <begin position="92"/>
        <end position="302"/>
    </location>
</feature>
<evidence type="ECO:0000256" key="1">
    <source>
        <dbReference type="ARBA" id="ARBA00010211"/>
    </source>
</evidence>
<dbReference type="Gene3D" id="3.90.850.10">
    <property type="entry name" value="Fumarylacetoacetase-like, C-terminal domain"/>
    <property type="match status" value="1"/>
</dbReference>
<gene>
    <name evidence="4" type="ORF">AXX12_00835</name>
</gene>
<sequence>MHLLSYEAAGQQRVGILTADKQSVIPLIMAEQRYFGTTGVGLTMLDVIQQGEPALQRIRTIIEKAKTDTDCPSIPLSSVKISAPIERPPKNIFCIGKNYTEHALEFDKTKDANIAVPKHPVVFTKAATAIIGHQDVIHSHSDVTSELDYEVELAVIIGKQGYKISAEDAMDYIFGYTIINDITARDLQKKHLQWFLGKSLDTFAPMGPYLVHKSALPHPDCLSIRSKVNGEIRQDANTKDLVFSIPTLIATISAGITLEPGDIIATGTPAGVGAGFNPPKFLQPGDELELEIEGIGILKNRVE</sequence>
<dbReference type="Proteomes" id="UP000076268">
    <property type="component" value="Unassembled WGS sequence"/>
</dbReference>
<accession>A0A154BVS5</accession>
<comment type="caution">
    <text evidence="4">The sequence shown here is derived from an EMBL/GenBank/DDBJ whole genome shotgun (WGS) entry which is preliminary data.</text>
</comment>
<dbReference type="EMBL" id="LSGP01000001">
    <property type="protein sequence ID" value="KYZ78123.1"/>
    <property type="molecule type" value="Genomic_DNA"/>
</dbReference>
<dbReference type="InterPro" id="IPR036663">
    <property type="entry name" value="Fumarylacetoacetase_C_sf"/>
</dbReference>
<organism evidence="4 5">
    <name type="scientific">Anaerosporomusa subterranea</name>
    <dbReference type="NCBI Taxonomy" id="1794912"/>
    <lineage>
        <taxon>Bacteria</taxon>
        <taxon>Bacillati</taxon>
        <taxon>Bacillota</taxon>
        <taxon>Negativicutes</taxon>
        <taxon>Acetonemataceae</taxon>
        <taxon>Anaerosporomusa</taxon>
    </lineage>
</organism>
<dbReference type="GO" id="GO:0019752">
    <property type="term" value="P:carboxylic acid metabolic process"/>
    <property type="evidence" value="ECO:0007669"/>
    <property type="project" value="UniProtKB-ARBA"/>
</dbReference>
<dbReference type="STRING" id="1794912.AXX12_00835"/>